<evidence type="ECO:0008006" key="4">
    <source>
        <dbReference type="Google" id="ProtNLM"/>
    </source>
</evidence>
<dbReference type="Gene3D" id="1.25.40.10">
    <property type="entry name" value="Tetratricopeptide repeat domain"/>
    <property type="match status" value="1"/>
</dbReference>
<accession>A0A8J2YX89</accession>
<dbReference type="Proteomes" id="UP000646365">
    <property type="component" value="Unassembled WGS sequence"/>
</dbReference>
<feature type="signal peptide" evidence="1">
    <location>
        <begin position="1"/>
        <end position="27"/>
    </location>
</feature>
<dbReference type="SUPFAM" id="SSF81901">
    <property type="entry name" value="HCP-like"/>
    <property type="match status" value="1"/>
</dbReference>
<dbReference type="EMBL" id="BMJQ01000013">
    <property type="protein sequence ID" value="GGF35234.1"/>
    <property type="molecule type" value="Genomic_DNA"/>
</dbReference>
<gene>
    <name evidence="2" type="ORF">GCM10011611_46900</name>
</gene>
<dbReference type="AlphaFoldDB" id="A0A8J2YX89"/>
<sequence length="192" mass="21132">MTFQVWVRTLGLALVVIILSLGSAAHAQDDNRSKNQQLIQSFSPYERAMYLKQRGEYAKAIEILEPMAAQGHGFEQAELSLGQCYIASAATAPSPEAGHDALVKGTKWILTAADAGFPAAQVQLIHMMLEGGRFKVEPVAAGMWYLVWRRNPGRLQTGVSDLDPPLLQKLHSTLSPEDWQKAEAQANAWQPH</sequence>
<reference evidence="2" key="2">
    <citation type="submission" date="2020-09" db="EMBL/GenBank/DDBJ databases">
        <authorList>
            <person name="Sun Q."/>
            <person name="Zhou Y."/>
        </authorList>
    </citation>
    <scope>NUCLEOTIDE SEQUENCE</scope>
    <source>
        <strain evidence="2">CGMCC 1.15725</strain>
    </source>
</reference>
<keyword evidence="1" id="KW-0732">Signal</keyword>
<keyword evidence="3" id="KW-1185">Reference proteome</keyword>
<evidence type="ECO:0000256" key="1">
    <source>
        <dbReference type="SAM" id="SignalP"/>
    </source>
</evidence>
<dbReference type="RefSeq" id="WP_189050335.1">
    <property type="nucleotide sequence ID" value="NZ_BMJQ01000013.1"/>
</dbReference>
<feature type="chain" id="PRO_5035166679" description="Sel1 repeat family protein" evidence="1">
    <location>
        <begin position="28"/>
        <end position="192"/>
    </location>
</feature>
<evidence type="ECO:0000313" key="2">
    <source>
        <dbReference type="EMBL" id="GGF35234.1"/>
    </source>
</evidence>
<dbReference type="InterPro" id="IPR011990">
    <property type="entry name" value="TPR-like_helical_dom_sf"/>
</dbReference>
<name>A0A8J2YX89_9PROT</name>
<evidence type="ECO:0000313" key="3">
    <source>
        <dbReference type="Proteomes" id="UP000646365"/>
    </source>
</evidence>
<reference evidence="2" key="1">
    <citation type="journal article" date="2014" name="Int. J. Syst. Evol. Microbiol.">
        <title>Complete genome sequence of Corynebacterium casei LMG S-19264T (=DSM 44701T), isolated from a smear-ripened cheese.</title>
        <authorList>
            <consortium name="US DOE Joint Genome Institute (JGI-PGF)"/>
            <person name="Walter F."/>
            <person name="Albersmeier A."/>
            <person name="Kalinowski J."/>
            <person name="Ruckert C."/>
        </authorList>
    </citation>
    <scope>NUCLEOTIDE SEQUENCE</scope>
    <source>
        <strain evidence="2">CGMCC 1.15725</strain>
    </source>
</reference>
<protein>
    <recommendedName>
        <fullName evidence="4">Sel1 repeat family protein</fullName>
    </recommendedName>
</protein>
<proteinExistence type="predicted"/>
<organism evidence="2 3">
    <name type="scientific">Aliidongia dinghuensis</name>
    <dbReference type="NCBI Taxonomy" id="1867774"/>
    <lineage>
        <taxon>Bacteria</taxon>
        <taxon>Pseudomonadati</taxon>
        <taxon>Pseudomonadota</taxon>
        <taxon>Alphaproteobacteria</taxon>
        <taxon>Rhodospirillales</taxon>
        <taxon>Dongiaceae</taxon>
        <taxon>Aliidongia</taxon>
    </lineage>
</organism>
<comment type="caution">
    <text evidence="2">The sequence shown here is derived from an EMBL/GenBank/DDBJ whole genome shotgun (WGS) entry which is preliminary data.</text>
</comment>